<dbReference type="EMBL" id="CADCVS010000539">
    <property type="protein sequence ID" value="CAA9534854.1"/>
    <property type="molecule type" value="Genomic_DNA"/>
</dbReference>
<organism evidence="4">
    <name type="scientific">uncultured Solirubrobacteraceae bacterium</name>
    <dbReference type="NCBI Taxonomy" id="1162706"/>
    <lineage>
        <taxon>Bacteria</taxon>
        <taxon>Bacillati</taxon>
        <taxon>Actinomycetota</taxon>
        <taxon>Thermoleophilia</taxon>
        <taxon>Solirubrobacterales</taxon>
        <taxon>Solirubrobacteraceae</taxon>
        <taxon>environmental samples</taxon>
    </lineage>
</organism>
<dbReference type="InterPro" id="IPR028098">
    <property type="entry name" value="Glyco_trans_4-like_N"/>
</dbReference>
<dbReference type="GO" id="GO:0016757">
    <property type="term" value="F:glycosyltransferase activity"/>
    <property type="evidence" value="ECO:0007669"/>
    <property type="project" value="UniProtKB-KW"/>
</dbReference>
<reference evidence="4" key="1">
    <citation type="submission" date="2020-02" db="EMBL/GenBank/DDBJ databases">
        <authorList>
            <person name="Meier V. D."/>
        </authorList>
    </citation>
    <scope>NUCLEOTIDE SEQUENCE</scope>
    <source>
        <strain evidence="4">AVDCRST_MAG30</strain>
    </source>
</reference>
<sequence>MPDARLRIAQVTPYPWEDEHEVNAFVGSLSAELAGRGHAVSIVAPSRSPELVRESRRAIRAAEAVAEPGRVRVLGVGELLPFAQSRRGVAPSPPVDIARTIEELLTGTEFDFVHVHEPFAPSAASVALRHSRALNVGTFHAPSERVLSTQVARRFVERFFGRLDARTASFAATRDLMTRYFPATYRVVAPGAGTPADMPRGDGPVRIAFGGGEERAALRLFLRALRRLPEDLDWRATVFAPNGAAPTLRSALRRRVELVTDPAPPAGVDVVVAASLGTAPAPGNLVRALGAGAGPRPARLPG</sequence>
<accession>A0A6J4TXE0</accession>
<gene>
    <name evidence="4" type="ORF">AVDCRST_MAG30-4125</name>
</gene>
<dbReference type="AlphaFoldDB" id="A0A6J4TXE0"/>
<dbReference type="Gene3D" id="3.40.50.2000">
    <property type="entry name" value="Glycogen Phosphorylase B"/>
    <property type="match status" value="1"/>
</dbReference>
<name>A0A6J4TXE0_9ACTN</name>
<evidence type="ECO:0000256" key="1">
    <source>
        <dbReference type="ARBA" id="ARBA00022676"/>
    </source>
</evidence>
<evidence type="ECO:0000256" key="2">
    <source>
        <dbReference type="ARBA" id="ARBA00022679"/>
    </source>
</evidence>
<protein>
    <recommendedName>
        <fullName evidence="3">Glycosyltransferase subfamily 4-like N-terminal domain-containing protein</fullName>
    </recommendedName>
</protein>
<evidence type="ECO:0000313" key="4">
    <source>
        <dbReference type="EMBL" id="CAA9534854.1"/>
    </source>
</evidence>
<dbReference type="SUPFAM" id="SSF53756">
    <property type="entry name" value="UDP-Glycosyltransferase/glycogen phosphorylase"/>
    <property type="match status" value="1"/>
</dbReference>
<proteinExistence type="predicted"/>
<feature type="non-terminal residue" evidence="4">
    <location>
        <position position="302"/>
    </location>
</feature>
<dbReference type="Pfam" id="PF13439">
    <property type="entry name" value="Glyco_transf_4"/>
    <property type="match status" value="1"/>
</dbReference>
<keyword evidence="2" id="KW-0808">Transferase</keyword>
<feature type="domain" description="Glycosyltransferase subfamily 4-like N-terminal" evidence="3">
    <location>
        <begin position="24"/>
        <end position="191"/>
    </location>
</feature>
<keyword evidence="1" id="KW-0328">Glycosyltransferase</keyword>
<evidence type="ECO:0000259" key="3">
    <source>
        <dbReference type="Pfam" id="PF13439"/>
    </source>
</evidence>